<dbReference type="EMBL" id="JABEXW010000202">
    <property type="protein sequence ID" value="KAF4968349.1"/>
    <property type="molecule type" value="Genomic_DNA"/>
</dbReference>
<dbReference type="SMART" id="SM00248">
    <property type="entry name" value="ANK"/>
    <property type="match status" value="5"/>
</dbReference>
<dbReference type="Pfam" id="PF12796">
    <property type="entry name" value="Ank_2"/>
    <property type="match status" value="1"/>
</dbReference>
<dbReference type="PROSITE" id="PS50088">
    <property type="entry name" value="ANK_REPEAT"/>
    <property type="match status" value="3"/>
</dbReference>
<reference evidence="4" key="1">
    <citation type="journal article" date="2020" name="BMC Genomics">
        <title>Correction to: Identification and distribution of gene clusters required for synthesis of sphingolipid metabolism inhibitors in diverse species of the filamentous fungus Fusarium.</title>
        <authorList>
            <person name="Kim H.S."/>
            <person name="Lohmar J.M."/>
            <person name="Busman M."/>
            <person name="Brown D.W."/>
            <person name="Naumann T.A."/>
            <person name="Divon H.H."/>
            <person name="Lysoe E."/>
            <person name="Uhlig S."/>
            <person name="Proctor R.H."/>
        </authorList>
    </citation>
    <scope>NUCLEOTIDE SEQUENCE</scope>
    <source>
        <strain evidence="4">NRRL 20472</strain>
    </source>
</reference>
<reference evidence="4" key="2">
    <citation type="submission" date="2020-05" db="EMBL/GenBank/DDBJ databases">
        <authorList>
            <person name="Kim H.-S."/>
            <person name="Proctor R.H."/>
            <person name="Brown D.W."/>
        </authorList>
    </citation>
    <scope>NUCLEOTIDE SEQUENCE</scope>
    <source>
        <strain evidence="4">NRRL 20472</strain>
    </source>
</reference>
<keyword evidence="1" id="KW-0677">Repeat</keyword>
<evidence type="ECO:0000256" key="2">
    <source>
        <dbReference type="ARBA" id="ARBA00023043"/>
    </source>
</evidence>
<keyword evidence="2 3" id="KW-0040">ANK repeat</keyword>
<sequence>MPSELGDDGDGQKRTKLSEAIIQETDVLEIEAIISEEPWAIDIHDEAGFPPLCLAVQTKRLDVVRLLLAQGANINGHCYVGQTALMMAVDYDLVEVVRLMLTNKLNLAERDNHGRTALHWALGVGSPEAASLLLLAGASPTARDKHGQTALHSFARRATGNRQFTLNPPRFEEIWQLLLVTGVCSSSYLESRDFTGATALQVALCVDNLPAIKCLIQHQTSVSALNSSSSLMLHVAARHFSLDTLHYFTSLELSGIDTQFRTTAAVPGWTFSAWDIFIWCIKKADASASYASHRKAKPEIQDAFVELYQGIRDRNLQHDILRLQQALEEASRKDTVASARILASIAKEKEGWGHHDLAGWYRGIAKKMEFGDADSAMKTIEDDITCLQQEMDTSPWDQDSVYGRVY</sequence>
<organism evidence="4 5">
    <name type="scientific">Fusarium sarcochroum</name>
    <dbReference type="NCBI Taxonomy" id="1208366"/>
    <lineage>
        <taxon>Eukaryota</taxon>
        <taxon>Fungi</taxon>
        <taxon>Dikarya</taxon>
        <taxon>Ascomycota</taxon>
        <taxon>Pezizomycotina</taxon>
        <taxon>Sordariomycetes</taxon>
        <taxon>Hypocreomycetidae</taxon>
        <taxon>Hypocreales</taxon>
        <taxon>Nectriaceae</taxon>
        <taxon>Fusarium</taxon>
        <taxon>Fusarium lateritium species complex</taxon>
    </lineage>
</organism>
<protein>
    <recommendedName>
        <fullName evidence="6">Ankyrin</fullName>
    </recommendedName>
</protein>
<dbReference type="Pfam" id="PF00023">
    <property type="entry name" value="Ank"/>
    <property type="match status" value="1"/>
</dbReference>
<name>A0A8H4U2M8_9HYPO</name>
<dbReference type="Proteomes" id="UP000622797">
    <property type="component" value="Unassembled WGS sequence"/>
</dbReference>
<dbReference type="InterPro" id="IPR002110">
    <property type="entry name" value="Ankyrin_rpt"/>
</dbReference>
<feature type="repeat" description="ANK" evidence="3">
    <location>
        <begin position="47"/>
        <end position="75"/>
    </location>
</feature>
<keyword evidence="5" id="KW-1185">Reference proteome</keyword>
<dbReference type="SUPFAM" id="SSF48403">
    <property type="entry name" value="Ankyrin repeat"/>
    <property type="match status" value="1"/>
</dbReference>
<evidence type="ECO:0000256" key="1">
    <source>
        <dbReference type="ARBA" id="ARBA00022737"/>
    </source>
</evidence>
<evidence type="ECO:0000313" key="5">
    <source>
        <dbReference type="Proteomes" id="UP000622797"/>
    </source>
</evidence>
<dbReference type="PANTHER" id="PTHR24198:SF165">
    <property type="entry name" value="ANKYRIN REPEAT-CONTAINING PROTEIN-RELATED"/>
    <property type="match status" value="1"/>
</dbReference>
<evidence type="ECO:0000313" key="4">
    <source>
        <dbReference type="EMBL" id="KAF4968349.1"/>
    </source>
</evidence>
<accession>A0A8H4U2M8</accession>
<comment type="caution">
    <text evidence="4">The sequence shown here is derived from an EMBL/GenBank/DDBJ whole genome shotgun (WGS) entry which is preliminary data.</text>
</comment>
<gene>
    <name evidence="4" type="ORF">FSARC_4295</name>
</gene>
<feature type="repeat" description="ANK" evidence="3">
    <location>
        <begin position="80"/>
        <end position="112"/>
    </location>
</feature>
<dbReference type="PROSITE" id="PS50297">
    <property type="entry name" value="ANK_REP_REGION"/>
    <property type="match status" value="2"/>
</dbReference>
<dbReference type="OrthoDB" id="7464126at2759"/>
<proteinExistence type="predicted"/>
<dbReference type="AlphaFoldDB" id="A0A8H4U2M8"/>
<evidence type="ECO:0000256" key="3">
    <source>
        <dbReference type="PROSITE-ProRule" id="PRU00023"/>
    </source>
</evidence>
<feature type="repeat" description="ANK" evidence="3">
    <location>
        <begin position="113"/>
        <end position="145"/>
    </location>
</feature>
<dbReference type="Gene3D" id="1.25.40.20">
    <property type="entry name" value="Ankyrin repeat-containing domain"/>
    <property type="match status" value="3"/>
</dbReference>
<dbReference type="InterPro" id="IPR036770">
    <property type="entry name" value="Ankyrin_rpt-contain_sf"/>
</dbReference>
<dbReference type="PANTHER" id="PTHR24198">
    <property type="entry name" value="ANKYRIN REPEAT AND PROTEIN KINASE DOMAIN-CONTAINING PROTEIN"/>
    <property type="match status" value="1"/>
</dbReference>
<evidence type="ECO:0008006" key="6">
    <source>
        <dbReference type="Google" id="ProtNLM"/>
    </source>
</evidence>